<dbReference type="PANTHER" id="PTHR48079">
    <property type="entry name" value="PROTEIN YEEZ"/>
    <property type="match status" value="1"/>
</dbReference>
<reference evidence="3" key="1">
    <citation type="submission" date="2017-05" db="EMBL/GenBank/DDBJ databases">
        <authorList>
            <person name="Sung H."/>
        </authorList>
    </citation>
    <scope>NUCLEOTIDE SEQUENCE [LARGE SCALE GENOMIC DNA]</scope>
    <source>
        <strain evidence="3">AR23208</strain>
    </source>
</reference>
<dbReference type="InterPro" id="IPR036291">
    <property type="entry name" value="NAD(P)-bd_dom_sf"/>
</dbReference>
<dbReference type="InterPro" id="IPR016040">
    <property type="entry name" value="NAD(P)-bd_dom"/>
</dbReference>
<feature type="domain" description="NAD(P)-binding" evidence="1">
    <location>
        <begin position="8"/>
        <end position="163"/>
    </location>
</feature>
<dbReference type="PANTHER" id="PTHR48079:SF6">
    <property type="entry name" value="NAD(P)-BINDING DOMAIN-CONTAINING PROTEIN-RELATED"/>
    <property type="match status" value="1"/>
</dbReference>
<evidence type="ECO:0000313" key="3">
    <source>
        <dbReference type="Proteomes" id="UP000195437"/>
    </source>
</evidence>
<dbReference type="OrthoDB" id="9809586at2"/>
<dbReference type="InterPro" id="IPR051783">
    <property type="entry name" value="NAD(P)-dependent_oxidoreduct"/>
</dbReference>
<dbReference type="Gene3D" id="3.40.50.720">
    <property type="entry name" value="NAD(P)-binding Rossmann-like Domain"/>
    <property type="match status" value="1"/>
</dbReference>
<dbReference type="Proteomes" id="UP000195437">
    <property type="component" value="Chromosome"/>
</dbReference>
<dbReference type="Pfam" id="PF13460">
    <property type="entry name" value="NAD_binding_10"/>
    <property type="match status" value="1"/>
</dbReference>
<dbReference type="RefSeq" id="WP_087455314.1">
    <property type="nucleotide sequence ID" value="NZ_CP021434.1"/>
</dbReference>
<dbReference type="GO" id="GO:0005737">
    <property type="term" value="C:cytoplasm"/>
    <property type="evidence" value="ECO:0007669"/>
    <property type="project" value="TreeGrafter"/>
</dbReference>
<name>A0A1Y0IK80_9BACL</name>
<dbReference type="SUPFAM" id="SSF51735">
    <property type="entry name" value="NAD(P)-binding Rossmann-fold domains"/>
    <property type="match status" value="1"/>
</dbReference>
<protein>
    <submittedName>
        <fullName evidence="2">NAD-dependent dehydratase</fullName>
    </submittedName>
</protein>
<dbReference type="EMBL" id="CP021434">
    <property type="protein sequence ID" value="ARU59925.1"/>
    <property type="molecule type" value="Genomic_DNA"/>
</dbReference>
<organism evidence="2 3">
    <name type="scientific">Tumebacillus avium</name>
    <dbReference type="NCBI Taxonomy" id="1903704"/>
    <lineage>
        <taxon>Bacteria</taxon>
        <taxon>Bacillati</taxon>
        <taxon>Bacillota</taxon>
        <taxon>Bacilli</taxon>
        <taxon>Bacillales</taxon>
        <taxon>Alicyclobacillaceae</taxon>
        <taxon>Tumebacillus</taxon>
    </lineage>
</organism>
<proteinExistence type="predicted"/>
<evidence type="ECO:0000313" key="2">
    <source>
        <dbReference type="EMBL" id="ARU59925.1"/>
    </source>
</evidence>
<dbReference type="KEGG" id="tum:CBW65_01775"/>
<gene>
    <name evidence="2" type="ORF">CBW65_01775</name>
</gene>
<dbReference type="GO" id="GO:0004029">
    <property type="term" value="F:aldehyde dehydrogenase (NAD+) activity"/>
    <property type="evidence" value="ECO:0007669"/>
    <property type="project" value="TreeGrafter"/>
</dbReference>
<evidence type="ECO:0000259" key="1">
    <source>
        <dbReference type="Pfam" id="PF13460"/>
    </source>
</evidence>
<keyword evidence="3" id="KW-1185">Reference proteome</keyword>
<accession>A0A1Y0IK80</accession>
<sequence length="289" mass="32032">MKTALVFGGTQFFGKHLVNGLLARGVDVTIATRGKTPDEYGDRVQRLIVDREQKDSIREAVGDRTYDVVFDNICYSSNDAQVAVELFAGKVQRYVFTSTLSVYDLSEEAHGEADFNARELPIKWGGKDAFGYQEGKQQAEAVFFQQSDLPVVAVRFPVVMGTDDYTKRLHWHVDRVKNGLPIGMPNPQSRQGFIHSQEAGNFLLWAATADIAGEVNAAASGTVTLREMMGMIEQATGQAAKVVQEFEKEDRSPFGAPGSYYMSLEKAEAAGYEFTKLQEWLPKLIAELV</sequence>
<dbReference type="AlphaFoldDB" id="A0A1Y0IK80"/>